<dbReference type="AlphaFoldDB" id="A0A840X666"/>
<dbReference type="GO" id="GO:0005840">
    <property type="term" value="C:ribosome"/>
    <property type="evidence" value="ECO:0007669"/>
    <property type="project" value="UniProtKB-KW"/>
</dbReference>
<evidence type="ECO:0000313" key="1">
    <source>
        <dbReference type="EMBL" id="MBB5617890.1"/>
    </source>
</evidence>
<gene>
    <name evidence="1" type="ORF">BJ959_001386</name>
</gene>
<organism evidence="1 2">
    <name type="scientific">Microcella frigidaquae</name>
    <dbReference type="NCBI Taxonomy" id="424758"/>
    <lineage>
        <taxon>Bacteria</taxon>
        <taxon>Bacillati</taxon>
        <taxon>Actinomycetota</taxon>
        <taxon>Actinomycetes</taxon>
        <taxon>Micrococcales</taxon>
        <taxon>Microbacteriaceae</taxon>
        <taxon>Microcella</taxon>
    </lineage>
</organism>
<sequence length="81" mass="8579">MARHVNPLNPFKDAKGFFGAFGRVLWTVTGPAAVGIGRPEEPYVPPANPTCPLCGALMADHRIERGTGTTATRLHCPPAVV</sequence>
<accession>A0A840X666</accession>
<dbReference type="EMBL" id="JACHBS010000001">
    <property type="protein sequence ID" value="MBB5617890.1"/>
    <property type="molecule type" value="Genomic_DNA"/>
</dbReference>
<dbReference type="RefSeq" id="WP_153981393.1">
    <property type="nucleotide sequence ID" value="NZ_BAAANZ010000005.1"/>
</dbReference>
<protein>
    <submittedName>
        <fullName evidence="1">Ribosomal protein S27AE</fullName>
    </submittedName>
</protein>
<dbReference type="Proteomes" id="UP000552883">
    <property type="component" value="Unassembled WGS sequence"/>
</dbReference>
<name>A0A840X666_9MICO</name>
<keyword evidence="1" id="KW-0687">Ribonucleoprotein</keyword>
<comment type="caution">
    <text evidence="1">The sequence shown here is derived from an EMBL/GenBank/DDBJ whole genome shotgun (WGS) entry which is preliminary data.</text>
</comment>
<proteinExistence type="predicted"/>
<keyword evidence="2" id="KW-1185">Reference proteome</keyword>
<evidence type="ECO:0000313" key="2">
    <source>
        <dbReference type="Proteomes" id="UP000552883"/>
    </source>
</evidence>
<keyword evidence="1" id="KW-0689">Ribosomal protein</keyword>
<dbReference type="OrthoDB" id="4981253at2"/>
<reference evidence="1 2" key="1">
    <citation type="submission" date="2020-08" db="EMBL/GenBank/DDBJ databases">
        <title>Sequencing the genomes of 1000 actinobacteria strains.</title>
        <authorList>
            <person name="Klenk H.-P."/>
        </authorList>
    </citation>
    <scope>NUCLEOTIDE SEQUENCE [LARGE SCALE GENOMIC DNA]</scope>
    <source>
        <strain evidence="1 2">DSM 23889</strain>
    </source>
</reference>